<dbReference type="SUPFAM" id="SSF56801">
    <property type="entry name" value="Acetyl-CoA synthetase-like"/>
    <property type="match status" value="1"/>
</dbReference>
<dbReference type="PANTHER" id="PTHR43272">
    <property type="entry name" value="LONG-CHAIN-FATTY-ACID--COA LIGASE"/>
    <property type="match status" value="1"/>
</dbReference>
<feature type="region of interest" description="Disordered" evidence="3">
    <location>
        <begin position="730"/>
        <end position="751"/>
    </location>
</feature>
<accession>A0AAF0F6S0</accession>
<dbReference type="InterPro" id="IPR000873">
    <property type="entry name" value="AMP-dep_synth/lig_dom"/>
</dbReference>
<dbReference type="GO" id="GO:0004467">
    <property type="term" value="F:long-chain fatty acid-CoA ligase activity"/>
    <property type="evidence" value="ECO:0007669"/>
    <property type="project" value="UniProtKB-EC"/>
</dbReference>
<dbReference type="Pfam" id="PF00501">
    <property type="entry name" value="AMP-binding"/>
    <property type="match status" value="1"/>
</dbReference>
<evidence type="ECO:0000256" key="1">
    <source>
        <dbReference type="ARBA" id="ARBA00022741"/>
    </source>
</evidence>
<dbReference type="PANTHER" id="PTHR43272:SF33">
    <property type="entry name" value="AMP-BINDING DOMAIN-CONTAINING PROTEIN-RELATED"/>
    <property type="match status" value="1"/>
</dbReference>
<keyword evidence="2" id="KW-0067">ATP-binding</keyword>
<sequence>MRVQSWGLANLALEKSLGQPVQLDLQSFRSSSSDDFQALSGMTTLNKEAIEAQWAAHIDKQMVPVPGSKEQGFTDIYKNAAFPDVPTSTSAYDAFLKGYSMDPNAPCLGHRPWDEAKGDLADHFQWRTYADTETERTALGSAMSMWVEKGMLNSRPNEKGEVDEPGMIDFSVAYWGANRPEASVMALALNAYSRCAISLYDNYDAAISCYILNHSKSRVLFTTSSYVPLVLRSADKLPWLRVLVILDQVCSKNVAHGEIKKEQLMREWASSFGIQTFSYHEVVEQGLSSPRPHIVPTDPDHVDALCYTSGTTGLPKASKVTTGNCGLGVEGLRYVVPDTKMVSISYLPLAHILERGWELFIIRQGGCIGYYSGSIDRLIEDLQILKPTALPSVPRVLNRIATQIEGQLQAPGLKGFLLRRAVSAKLRNYEETGAITHPIWDRLVFRKVRAMLGGRISVVFTGSAPCRPDVLKLLRIALCTDIREAYGQTENSAYATFMAPHDRNLGSVGPVNPGLEVRLRDCPELGYTSQDKPYPRGEILFRGKTVFIGYDGDEKKTQETLLEGADGHGPWLLTGDVGQIDEYNRIQIIDRVKNLVKLAQGEYIAIERVEGVFASLPLAQQLWLYGDSYQPHLVAVCVPEPEPFAEFASRIKKSKISATDQKALEEAAKDPAVVEAVLREFISLGKRQKLGTLEQMRGLKLRMEPFSPENGLMTPTLKVKRQEAAKQLKSDLDELYSHPPYDLSKVNDSKL</sequence>
<gene>
    <name evidence="5" type="ORF">MPSI1_000522</name>
</gene>
<dbReference type="GO" id="GO:0005783">
    <property type="term" value="C:endoplasmic reticulum"/>
    <property type="evidence" value="ECO:0007669"/>
    <property type="project" value="TreeGrafter"/>
</dbReference>
<evidence type="ECO:0000313" key="6">
    <source>
        <dbReference type="Proteomes" id="UP001214628"/>
    </source>
</evidence>
<dbReference type="PROSITE" id="PS00455">
    <property type="entry name" value="AMP_BINDING"/>
    <property type="match status" value="1"/>
</dbReference>
<protein>
    <submittedName>
        <fullName evidence="5">Long-chain-fatty-acid--CoA ligase</fullName>
        <ecNumber evidence="5">6.2.1.3</ecNumber>
    </submittedName>
</protein>
<dbReference type="GO" id="GO:0005524">
    <property type="term" value="F:ATP binding"/>
    <property type="evidence" value="ECO:0007669"/>
    <property type="project" value="UniProtKB-KW"/>
</dbReference>
<evidence type="ECO:0000313" key="5">
    <source>
        <dbReference type="EMBL" id="WFD41885.1"/>
    </source>
</evidence>
<keyword evidence="6" id="KW-1185">Reference proteome</keyword>
<reference evidence="5" key="1">
    <citation type="submission" date="2023-02" db="EMBL/GenBank/DDBJ databases">
        <title>Mating type loci evolution in Malassezia.</title>
        <authorList>
            <person name="Coelho M.A."/>
        </authorList>
    </citation>
    <scope>NUCLEOTIDE SEQUENCE</scope>
    <source>
        <strain evidence="5">CBS 14136</strain>
    </source>
</reference>
<keyword evidence="5" id="KW-0436">Ligase</keyword>
<dbReference type="Proteomes" id="UP001214628">
    <property type="component" value="Chromosome 1"/>
</dbReference>
<evidence type="ECO:0000259" key="4">
    <source>
        <dbReference type="Pfam" id="PF00501"/>
    </source>
</evidence>
<evidence type="ECO:0000256" key="2">
    <source>
        <dbReference type="ARBA" id="ARBA00022840"/>
    </source>
</evidence>
<dbReference type="EC" id="6.2.1.3" evidence="5"/>
<evidence type="ECO:0000256" key="3">
    <source>
        <dbReference type="SAM" id="MobiDB-lite"/>
    </source>
</evidence>
<organism evidence="5 6">
    <name type="scientific">Malassezia psittaci</name>
    <dbReference type="NCBI Taxonomy" id="1821823"/>
    <lineage>
        <taxon>Eukaryota</taxon>
        <taxon>Fungi</taxon>
        <taxon>Dikarya</taxon>
        <taxon>Basidiomycota</taxon>
        <taxon>Ustilaginomycotina</taxon>
        <taxon>Malasseziomycetes</taxon>
        <taxon>Malasseziales</taxon>
        <taxon>Malasseziaceae</taxon>
        <taxon>Malassezia</taxon>
    </lineage>
</organism>
<dbReference type="EMBL" id="CP118375">
    <property type="protein sequence ID" value="WFD41885.1"/>
    <property type="molecule type" value="Genomic_DNA"/>
</dbReference>
<dbReference type="GO" id="GO:0016020">
    <property type="term" value="C:membrane"/>
    <property type="evidence" value="ECO:0007669"/>
    <property type="project" value="TreeGrafter"/>
</dbReference>
<dbReference type="Gene3D" id="3.40.50.12780">
    <property type="entry name" value="N-terminal domain of ligase-like"/>
    <property type="match status" value="1"/>
</dbReference>
<keyword evidence="1" id="KW-0547">Nucleotide-binding</keyword>
<name>A0AAF0F6S0_9BASI</name>
<dbReference type="AlphaFoldDB" id="A0AAF0F6S0"/>
<dbReference type="InterPro" id="IPR042099">
    <property type="entry name" value="ANL_N_sf"/>
</dbReference>
<dbReference type="InterPro" id="IPR020845">
    <property type="entry name" value="AMP-binding_CS"/>
</dbReference>
<feature type="domain" description="AMP-dependent synthetase/ligase" evidence="4">
    <location>
        <begin position="172"/>
        <end position="550"/>
    </location>
</feature>
<proteinExistence type="predicted"/>